<gene>
    <name evidence="2" type="ORF">PCAMFM013_S031g000048</name>
</gene>
<sequence length="360" mass="39707">MAPRKTKSARGSNLKNQTKSTPTASNQDENTKPILTATMANPNPPYQIDPDGDIILFTPKASLIDITKGNVPGNYARFQVSSKHLVLASAYFKGMLKNGWAEGDALSKKGFVEIPVNGCKPDILLIILNLIHGRLRQIPLTLSLPQLSDIAVVTDFFQCHEVVEVFAGIWIKALESLVPSSFSQDMKIWMMISFVFKSPDIFKRTTKIAMQQATGPFDTSTLPIPKSVKDLIDEAREKCLEKFELLIIEHISRLLSGPVRCVESCDAARLGISLGKMMRMKISCSLNTSHSSESGCAPSVTVDIRGSSPDFICSTIKEWKTNLRCSRRDTCPNELNPFGDDGKRRAERIFSSLNGLALSL</sequence>
<dbReference type="STRING" id="1429867.A0A0G4PR53"/>
<dbReference type="SUPFAM" id="SSF54695">
    <property type="entry name" value="POZ domain"/>
    <property type="match status" value="1"/>
</dbReference>
<evidence type="ECO:0000256" key="1">
    <source>
        <dbReference type="SAM" id="MobiDB-lite"/>
    </source>
</evidence>
<evidence type="ECO:0000313" key="3">
    <source>
        <dbReference type="Proteomes" id="UP000053732"/>
    </source>
</evidence>
<accession>A0A0G4PR53</accession>
<feature type="compositionally biased region" description="Polar residues" evidence="1">
    <location>
        <begin position="9"/>
        <end position="28"/>
    </location>
</feature>
<keyword evidence="3" id="KW-1185">Reference proteome</keyword>
<dbReference type="EMBL" id="HG793164">
    <property type="protein sequence ID" value="CRL28880.1"/>
    <property type="molecule type" value="Genomic_DNA"/>
</dbReference>
<dbReference type="AlphaFoldDB" id="A0A0G4PR53"/>
<proteinExistence type="predicted"/>
<reference evidence="2 3" key="1">
    <citation type="journal article" date="2014" name="Nat. Commun.">
        <title>Multiple recent horizontal transfers of a large genomic region in cheese making fungi.</title>
        <authorList>
            <person name="Cheeseman K."/>
            <person name="Ropars J."/>
            <person name="Renault P."/>
            <person name="Dupont J."/>
            <person name="Gouzy J."/>
            <person name="Branca A."/>
            <person name="Abraham A.L."/>
            <person name="Ceppi M."/>
            <person name="Conseiller E."/>
            <person name="Debuchy R."/>
            <person name="Malagnac F."/>
            <person name="Goarin A."/>
            <person name="Silar P."/>
            <person name="Lacoste S."/>
            <person name="Sallet E."/>
            <person name="Bensimon A."/>
            <person name="Giraud T."/>
            <person name="Brygoo Y."/>
        </authorList>
    </citation>
    <scope>NUCLEOTIDE SEQUENCE [LARGE SCALE GENOMIC DNA]</scope>
    <source>
        <strain evidence="3">FM 013</strain>
    </source>
</reference>
<protein>
    <submittedName>
        <fullName evidence="2">BTB/POZ</fullName>
    </submittedName>
</protein>
<dbReference type="Gene3D" id="3.30.710.10">
    <property type="entry name" value="Potassium Channel Kv1.1, Chain A"/>
    <property type="match status" value="1"/>
</dbReference>
<name>A0A0G4PR53_PENC3</name>
<feature type="region of interest" description="Disordered" evidence="1">
    <location>
        <begin position="1"/>
        <end position="30"/>
    </location>
</feature>
<dbReference type="Proteomes" id="UP000053732">
    <property type="component" value="Unassembled WGS sequence"/>
</dbReference>
<organism evidence="2 3">
    <name type="scientific">Penicillium camemberti (strain FM 013)</name>
    <dbReference type="NCBI Taxonomy" id="1429867"/>
    <lineage>
        <taxon>Eukaryota</taxon>
        <taxon>Fungi</taxon>
        <taxon>Dikarya</taxon>
        <taxon>Ascomycota</taxon>
        <taxon>Pezizomycotina</taxon>
        <taxon>Eurotiomycetes</taxon>
        <taxon>Eurotiomycetidae</taxon>
        <taxon>Eurotiales</taxon>
        <taxon>Aspergillaceae</taxon>
        <taxon>Penicillium</taxon>
    </lineage>
</organism>
<evidence type="ECO:0000313" key="2">
    <source>
        <dbReference type="EMBL" id="CRL28880.1"/>
    </source>
</evidence>
<dbReference type="InterPro" id="IPR011333">
    <property type="entry name" value="SKP1/BTB/POZ_sf"/>
</dbReference>